<comment type="caution">
    <text evidence="2">The sequence shown here is derived from an EMBL/GenBank/DDBJ whole genome shotgun (WGS) entry which is preliminary data.</text>
</comment>
<keyword evidence="1" id="KW-1133">Transmembrane helix</keyword>
<organism evidence="2 3">
    <name type="scientific">Paenarthrobacter histidinolovorans</name>
    <dbReference type="NCBI Taxonomy" id="43664"/>
    <lineage>
        <taxon>Bacteria</taxon>
        <taxon>Bacillati</taxon>
        <taxon>Actinomycetota</taxon>
        <taxon>Actinomycetes</taxon>
        <taxon>Micrococcales</taxon>
        <taxon>Micrococcaceae</taxon>
        <taxon>Paenarthrobacter</taxon>
    </lineage>
</organism>
<dbReference type="Proteomes" id="UP001620520">
    <property type="component" value="Unassembled WGS sequence"/>
</dbReference>
<dbReference type="EMBL" id="JBIYEW010000003">
    <property type="protein sequence ID" value="MFK4640222.1"/>
    <property type="molecule type" value="Genomic_DNA"/>
</dbReference>
<evidence type="ECO:0000313" key="3">
    <source>
        <dbReference type="Proteomes" id="UP001620520"/>
    </source>
</evidence>
<protein>
    <submittedName>
        <fullName evidence="2">Uncharacterized protein</fullName>
    </submittedName>
</protein>
<evidence type="ECO:0000313" key="2">
    <source>
        <dbReference type="EMBL" id="MFK4640222.1"/>
    </source>
</evidence>
<keyword evidence="1" id="KW-0472">Membrane</keyword>
<feature type="transmembrane region" description="Helical" evidence="1">
    <location>
        <begin position="12"/>
        <end position="34"/>
    </location>
</feature>
<name>A0ABW8N9I4_9MICC</name>
<keyword evidence="1" id="KW-0812">Transmembrane</keyword>
<proteinExistence type="predicted"/>
<keyword evidence="3" id="KW-1185">Reference proteome</keyword>
<evidence type="ECO:0000256" key="1">
    <source>
        <dbReference type="SAM" id="Phobius"/>
    </source>
</evidence>
<gene>
    <name evidence="2" type="ORF">ABIA52_003111</name>
</gene>
<reference evidence="2 3" key="1">
    <citation type="submission" date="2024-10" db="EMBL/GenBank/DDBJ databases">
        <title>Novel secondary metabolite-producing bacteria for plant disease control.</title>
        <authorList>
            <person name="Chevrette M."/>
        </authorList>
    </citation>
    <scope>NUCLEOTIDE SEQUENCE [LARGE SCALE GENOMIC DNA]</scope>
    <source>
        <strain evidence="2 3">J30 TE3557</strain>
    </source>
</reference>
<accession>A0ABW8N9I4</accession>
<sequence length="57" mass="5774">MDSGARPSPGLMVIIAFCMATLLGIGGTAAYALWEQGSHSVGSDHPVESAPSTSSRP</sequence>